<accession>A0A931IYC9</accession>
<organism evidence="1 2">
    <name type="scientific">Inhella gelatinilytica</name>
    <dbReference type="NCBI Taxonomy" id="2795030"/>
    <lineage>
        <taxon>Bacteria</taxon>
        <taxon>Pseudomonadati</taxon>
        <taxon>Pseudomonadota</taxon>
        <taxon>Betaproteobacteria</taxon>
        <taxon>Burkholderiales</taxon>
        <taxon>Sphaerotilaceae</taxon>
        <taxon>Inhella</taxon>
    </lineage>
</organism>
<keyword evidence="2" id="KW-1185">Reference proteome</keyword>
<dbReference type="PANTHER" id="PTHR36154:SF1">
    <property type="entry name" value="DNA-BINDING TRANSCRIPTIONAL ACTIVATOR ALPA"/>
    <property type="match status" value="1"/>
</dbReference>
<dbReference type="InterPro" id="IPR010260">
    <property type="entry name" value="AlpA"/>
</dbReference>
<proteinExistence type="predicted"/>
<protein>
    <submittedName>
        <fullName evidence="1">AlpA family phage regulatory protein</fullName>
    </submittedName>
</protein>
<evidence type="ECO:0000313" key="2">
    <source>
        <dbReference type="Proteomes" id="UP000620139"/>
    </source>
</evidence>
<dbReference type="Gene3D" id="1.10.238.160">
    <property type="match status" value="1"/>
</dbReference>
<comment type="caution">
    <text evidence="1">The sequence shown here is derived from an EMBL/GenBank/DDBJ whole genome shotgun (WGS) entry which is preliminary data.</text>
</comment>
<dbReference type="RefSeq" id="WP_198100958.1">
    <property type="nucleotide sequence ID" value="NZ_JAEDAL010000005.1"/>
</dbReference>
<dbReference type="AlphaFoldDB" id="A0A931IYC9"/>
<dbReference type="Proteomes" id="UP000620139">
    <property type="component" value="Unassembled WGS sequence"/>
</dbReference>
<gene>
    <name evidence="1" type="ORF">I7X43_10785</name>
</gene>
<dbReference type="EMBL" id="JAEDAL010000005">
    <property type="protein sequence ID" value="MBH9553334.1"/>
    <property type="molecule type" value="Genomic_DNA"/>
</dbReference>
<name>A0A931IYC9_9BURK</name>
<dbReference type="Pfam" id="PF05930">
    <property type="entry name" value="Phage_AlpA"/>
    <property type="match status" value="1"/>
</dbReference>
<reference evidence="1" key="1">
    <citation type="submission" date="2020-12" db="EMBL/GenBank/DDBJ databases">
        <title>The genome sequence of Inhella sp. 4Y17.</title>
        <authorList>
            <person name="Liu Y."/>
        </authorList>
    </citation>
    <scope>NUCLEOTIDE SEQUENCE</scope>
    <source>
        <strain evidence="1">4Y10</strain>
    </source>
</reference>
<dbReference type="PANTHER" id="PTHR36154">
    <property type="entry name" value="DNA-BINDING TRANSCRIPTIONAL ACTIVATOR ALPA"/>
    <property type="match status" value="1"/>
</dbReference>
<evidence type="ECO:0000313" key="1">
    <source>
        <dbReference type="EMBL" id="MBH9553334.1"/>
    </source>
</evidence>
<sequence length="78" mass="8812">MTDKNQSERFQPLEAASLPDALLKLQIVEAVTGLSRPSIYRRMAVGDFPQPVRLGRRCTRWPAAAVRDWIKTQQACSN</sequence>
<dbReference type="InterPro" id="IPR052931">
    <property type="entry name" value="Prophage_regulatory_activator"/>
</dbReference>